<dbReference type="OMA" id="PEPDIAY"/>
<dbReference type="InterPro" id="IPR051093">
    <property type="entry name" value="Neuroligin/BSAL"/>
</dbReference>
<evidence type="ECO:0000256" key="2">
    <source>
        <dbReference type="ARBA" id="ARBA00022729"/>
    </source>
</evidence>
<name>A0A8C0GTC5_CHEAB</name>
<dbReference type="InterPro" id="IPR019819">
    <property type="entry name" value="Carboxylesterase_B_CS"/>
</dbReference>
<evidence type="ECO:0000313" key="4">
    <source>
        <dbReference type="Ensembl" id="ENSCABP00000012036.1"/>
    </source>
</evidence>
<keyword evidence="5" id="KW-1185">Reference proteome</keyword>
<evidence type="ECO:0000256" key="1">
    <source>
        <dbReference type="ARBA" id="ARBA00005964"/>
    </source>
</evidence>
<reference evidence="4" key="1">
    <citation type="submission" date="2025-08" db="UniProtKB">
        <authorList>
            <consortium name="Ensembl"/>
        </authorList>
    </citation>
    <scope>IDENTIFICATION</scope>
</reference>
<evidence type="ECO:0000259" key="3">
    <source>
        <dbReference type="Pfam" id="PF00135"/>
    </source>
</evidence>
<dbReference type="PROSITE" id="PS00941">
    <property type="entry name" value="CARBOXYLESTERASE_B_2"/>
    <property type="match status" value="1"/>
</dbReference>
<dbReference type="GeneTree" id="ENSGT00940000155200"/>
<keyword evidence="2" id="KW-0732">Signal</keyword>
<dbReference type="Pfam" id="PF00135">
    <property type="entry name" value="COesterase"/>
    <property type="match status" value="1"/>
</dbReference>
<dbReference type="Ensembl" id="ENSCABT00000013189.1">
    <property type="protein sequence ID" value="ENSCABP00000012036.1"/>
    <property type="gene ID" value="ENSCABG00000008997.1"/>
</dbReference>
<evidence type="ECO:0000313" key="5">
    <source>
        <dbReference type="Proteomes" id="UP000694404"/>
    </source>
</evidence>
<dbReference type="Gene3D" id="3.40.50.1820">
    <property type="entry name" value="alpha/beta hydrolase"/>
    <property type="match status" value="1"/>
</dbReference>
<protein>
    <recommendedName>
        <fullName evidence="3">Carboxylesterase type B domain-containing protein</fullName>
    </recommendedName>
</protein>
<comment type="similarity">
    <text evidence="1">Belongs to the type-B carboxylesterase/lipase family.</text>
</comment>
<organism evidence="4 5">
    <name type="scientific">Chelonoidis abingdonii</name>
    <name type="common">Abingdon island giant tortoise</name>
    <name type="synonym">Testudo abingdonii</name>
    <dbReference type="NCBI Taxonomy" id="106734"/>
    <lineage>
        <taxon>Eukaryota</taxon>
        <taxon>Metazoa</taxon>
        <taxon>Chordata</taxon>
        <taxon>Craniata</taxon>
        <taxon>Vertebrata</taxon>
        <taxon>Euteleostomi</taxon>
        <taxon>Archelosauria</taxon>
        <taxon>Testudinata</taxon>
        <taxon>Testudines</taxon>
        <taxon>Cryptodira</taxon>
        <taxon>Durocryptodira</taxon>
        <taxon>Testudinoidea</taxon>
        <taxon>Testudinidae</taxon>
        <taxon>Chelonoidis</taxon>
    </lineage>
</organism>
<dbReference type="PANTHER" id="PTHR43903">
    <property type="entry name" value="NEUROLIGIN"/>
    <property type="match status" value="1"/>
</dbReference>
<reference evidence="4" key="2">
    <citation type="submission" date="2025-09" db="UniProtKB">
        <authorList>
            <consortium name="Ensembl"/>
        </authorList>
    </citation>
    <scope>IDENTIFICATION</scope>
</reference>
<sequence>MLKAVCPPLTVSEDCLYLNVYTPAHSNKKAKLPVMVWIHGGALLLGAASIYDGSALSAYENVVVVAVQYRLGITGFFR</sequence>
<dbReference type="AlphaFoldDB" id="A0A8C0GTC5"/>
<accession>A0A8C0GTC5</accession>
<dbReference type="SUPFAM" id="SSF53474">
    <property type="entry name" value="alpha/beta-Hydrolases"/>
    <property type="match status" value="1"/>
</dbReference>
<dbReference type="InterPro" id="IPR029058">
    <property type="entry name" value="AB_hydrolase_fold"/>
</dbReference>
<dbReference type="InterPro" id="IPR002018">
    <property type="entry name" value="CarbesteraseB"/>
</dbReference>
<feature type="domain" description="Carboxylesterase type B" evidence="3">
    <location>
        <begin position="10"/>
        <end position="77"/>
    </location>
</feature>
<dbReference type="Proteomes" id="UP000694404">
    <property type="component" value="Unplaced"/>
</dbReference>
<proteinExistence type="inferred from homology"/>